<dbReference type="PANTHER" id="PTHR43214:SF43">
    <property type="entry name" value="TWO-COMPONENT RESPONSE REGULATOR"/>
    <property type="match status" value="1"/>
</dbReference>
<evidence type="ECO:0000313" key="4">
    <source>
        <dbReference type="Proteomes" id="UP000239203"/>
    </source>
</evidence>
<dbReference type="Gene3D" id="3.40.50.300">
    <property type="entry name" value="P-loop containing nucleotide triphosphate hydrolases"/>
    <property type="match status" value="1"/>
</dbReference>
<dbReference type="PRINTS" id="PR00038">
    <property type="entry name" value="HTHLUXR"/>
</dbReference>
<dbReference type="PROSITE" id="PS50043">
    <property type="entry name" value="HTH_LUXR_2"/>
    <property type="match status" value="1"/>
</dbReference>
<dbReference type="SMART" id="SM00421">
    <property type="entry name" value="HTH_LUXR"/>
    <property type="match status" value="1"/>
</dbReference>
<dbReference type="InterPro" id="IPR039420">
    <property type="entry name" value="WalR-like"/>
</dbReference>
<protein>
    <submittedName>
        <fullName evidence="3">Regulatory LuxR family protein</fullName>
    </submittedName>
</protein>
<dbReference type="InterPro" id="IPR036388">
    <property type="entry name" value="WH-like_DNA-bd_sf"/>
</dbReference>
<comment type="caution">
    <text evidence="3">The sequence shown here is derived from an EMBL/GenBank/DDBJ whole genome shotgun (WGS) entry which is preliminary data.</text>
</comment>
<dbReference type="Pfam" id="PF00196">
    <property type="entry name" value="GerE"/>
    <property type="match status" value="1"/>
</dbReference>
<dbReference type="InterPro" id="IPR027417">
    <property type="entry name" value="P-loop_NTPase"/>
</dbReference>
<dbReference type="GO" id="GO:0003677">
    <property type="term" value="F:DNA binding"/>
    <property type="evidence" value="ECO:0007669"/>
    <property type="project" value="UniProtKB-KW"/>
</dbReference>
<dbReference type="GO" id="GO:0006355">
    <property type="term" value="P:regulation of DNA-templated transcription"/>
    <property type="evidence" value="ECO:0007669"/>
    <property type="project" value="InterPro"/>
</dbReference>
<dbReference type="InterPro" id="IPR016032">
    <property type="entry name" value="Sig_transdc_resp-reg_C-effctor"/>
</dbReference>
<name>A0A2S6GLY3_9PSEU</name>
<dbReference type="Gene3D" id="1.10.10.10">
    <property type="entry name" value="Winged helix-like DNA-binding domain superfamily/Winged helix DNA-binding domain"/>
    <property type="match status" value="1"/>
</dbReference>
<dbReference type="Proteomes" id="UP000239203">
    <property type="component" value="Unassembled WGS sequence"/>
</dbReference>
<evidence type="ECO:0000259" key="2">
    <source>
        <dbReference type="PROSITE" id="PS50043"/>
    </source>
</evidence>
<proteinExistence type="predicted"/>
<dbReference type="CDD" id="cd06170">
    <property type="entry name" value="LuxR_C_like"/>
    <property type="match status" value="1"/>
</dbReference>
<dbReference type="RefSeq" id="WP_104480648.1">
    <property type="nucleotide sequence ID" value="NZ_CP154825.1"/>
</dbReference>
<keyword evidence="4" id="KW-1185">Reference proteome</keyword>
<feature type="domain" description="HTH luxR-type" evidence="2">
    <location>
        <begin position="817"/>
        <end position="882"/>
    </location>
</feature>
<gene>
    <name evidence="3" type="ORF">CLV40_111140</name>
</gene>
<dbReference type="SUPFAM" id="SSF52540">
    <property type="entry name" value="P-loop containing nucleoside triphosphate hydrolases"/>
    <property type="match status" value="1"/>
</dbReference>
<dbReference type="AlphaFoldDB" id="A0A2S6GLY3"/>
<organism evidence="3 4">
    <name type="scientific">Actinokineospora auranticolor</name>
    <dbReference type="NCBI Taxonomy" id="155976"/>
    <lineage>
        <taxon>Bacteria</taxon>
        <taxon>Bacillati</taxon>
        <taxon>Actinomycetota</taxon>
        <taxon>Actinomycetes</taxon>
        <taxon>Pseudonocardiales</taxon>
        <taxon>Pseudonocardiaceae</taxon>
        <taxon>Actinokineospora</taxon>
    </lineage>
</organism>
<dbReference type="SUPFAM" id="SSF46894">
    <property type="entry name" value="C-terminal effector domain of the bipartite response regulators"/>
    <property type="match status" value="1"/>
</dbReference>
<evidence type="ECO:0000256" key="1">
    <source>
        <dbReference type="ARBA" id="ARBA00023125"/>
    </source>
</evidence>
<dbReference type="PROSITE" id="PS00622">
    <property type="entry name" value="HTH_LUXR_1"/>
    <property type="match status" value="1"/>
</dbReference>
<sequence>MAYTEEDPYMRNPVDAGTGQIVRQVEADRLTAAATLAAAGMCVLVDLVGEPGAGKTFLLGHAARTATARGMAVALTRCVPGRSTTRGRALSAAATTGPPRALLIDDAHDVTPTEAEAIAELVATRPDRPQLVVLARRAHGTPPALAAHLAHAAEVGTCERLGLPPLDVEQCAQLLGRSARDPVARRAAREGDGVPLYVLASAAQQVPAGDRDPTARTRLARLRARLAEDVTVSTDPAVAAVAAAGAVLDGPFDVDALAEVADLSERSVQEAVGVLVARDVFRSAGSGPRLCFRHPAVAAAVYESIGTWPRQRAHRRALALTRRRGAAPGVLAAHVAGGLVELDAEHIGLLLRGAAERPAEAVGWLRLVLANAGHLDDAAARELVRLVTEVVGAWPDGPPPPDLLEGLVWHAPRPDRAEAVAFAALRWAVAGRFDTARALVDDHLATHGPDAALAAHRELLAVLEQRVPAAEPVAAAAAAARAAGDHVGTACALALAALGTALSPHADAPAVARAKRAVVDSAARLDALPDAALGGAIGYLGVLGWAELLLGEPLPAVTHLRRGLSLLPATPWRFLLPHFQVGLALGNSVTGLPGEGRRVARQVAGGSAAGPRAAGIAIVELMGTVVPTRVDADAVPAPREPDSTTAVSGSAHPLLSLLTATRLRLLGDGVAASATLLTSGGGPTLGRLPAVLRPCGYELLAATAPPGAADEWARRAVAAAEGLDLHAATAFANFAAGHALAGHDPGPAARRYQAAACLFAHKGMVVAQAWALRHAVSRLADAGSDTAAREVDTVSRALADGAGVRFPDRAGPGTTRAADPLAELTDREHQVADLATTGLRNREIAVELGLSPRTVEVHLSRVYRKLKVSTRVELVRVLATARAR</sequence>
<dbReference type="EMBL" id="PTIX01000011">
    <property type="protein sequence ID" value="PPK66176.1"/>
    <property type="molecule type" value="Genomic_DNA"/>
</dbReference>
<dbReference type="InterPro" id="IPR000792">
    <property type="entry name" value="Tscrpt_reg_LuxR_C"/>
</dbReference>
<evidence type="ECO:0000313" key="3">
    <source>
        <dbReference type="EMBL" id="PPK66176.1"/>
    </source>
</evidence>
<dbReference type="PANTHER" id="PTHR43214">
    <property type="entry name" value="TWO-COMPONENT RESPONSE REGULATOR"/>
    <property type="match status" value="1"/>
</dbReference>
<keyword evidence="1" id="KW-0238">DNA-binding</keyword>
<reference evidence="3 4" key="1">
    <citation type="submission" date="2018-02" db="EMBL/GenBank/DDBJ databases">
        <title>Genomic Encyclopedia of Archaeal and Bacterial Type Strains, Phase II (KMG-II): from individual species to whole genera.</title>
        <authorList>
            <person name="Goeker M."/>
        </authorList>
    </citation>
    <scope>NUCLEOTIDE SEQUENCE [LARGE SCALE GENOMIC DNA]</scope>
    <source>
        <strain evidence="3 4">YU 961-1</strain>
    </source>
</reference>
<accession>A0A2S6GLY3</accession>
<dbReference type="OrthoDB" id="3178131at2"/>